<evidence type="ECO:0000313" key="2">
    <source>
        <dbReference type="Proteomes" id="UP000829452"/>
    </source>
</evidence>
<sequence>MTKYSFAKDGQAQPATGDLGKVEYKVLPYETAKAIESVRGSATAEVADDGASAKANIGDVIDYRVQVGPIWTTGYDAGRTFKASDSLNAGQTFDISSVKAYTYDAPADGGALDEATKQTLVPAKADRDGNLTVWALDDNATKAAIDGAEFGVTGKDGKAVRFTKLDDGTYAVADSTDKSALGRITVNSKTLNGGATTIRGLYGGGYTFTEAKATVPGSPAVAFSIARLEGGL</sequence>
<dbReference type="Gene3D" id="2.60.40.740">
    <property type="match status" value="1"/>
</dbReference>
<gene>
    <name evidence="1" type="ORF">G8B11_05835</name>
</gene>
<accession>A0A9Q8QT08</accession>
<protein>
    <submittedName>
        <fullName evidence="1">Uncharacterized protein</fullName>
    </submittedName>
</protein>
<proteinExistence type="predicted"/>
<dbReference type="Proteomes" id="UP000829452">
    <property type="component" value="Chromosome"/>
</dbReference>
<organism evidence="1 2">
    <name type="scientific">Bifidobacterium longum subsp. longum</name>
    <dbReference type="NCBI Taxonomy" id="1679"/>
    <lineage>
        <taxon>Bacteria</taxon>
        <taxon>Bacillati</taxon>
        <taxon>Actinomycetota</taxon>
        <taxon>Actinomycetes</taxon>
        <taxon>Bifidobacteriales</taxon>
        <taxon>Bifidobacteriaceae</taxon>
        <taxon>Bifidobacterium</taxon>
    </lineage>
</organism>
<dbReference type="AlphaFoldDB" id="A0A9Q8QT08"/>
<dbReference type="EMBL" id="CP049772">
    <property type="protein sequence ID" value="UNL81866.1"/>
    <property type="molecule type" value="Genomic_DNA"/>
</dbReference>
<reference evidence="1" key="1">
    <citation type="submission" date="2020-02" db="EMBL/GenBank/DDBJ databases">
        <title>The Isolation and identification of Lactobacillus and Bifidobacterium species from dairy as potential probiotics for calf scour mitigation.</title>
        <authorList>
            <person name="Dhadda K."/>
            <person name="Guan L."/>
            <person name="Chen Y."/>
            <person name="Malmuthuge N."/>
        </authorList>
    </citation>
    <scope>NUCLEOTIDE SEQUENCE</scope>
    <source>
        <strain evidence="1">B1</strain>
    </source>
</reference>
<evidence type="ECO:0000313" key="1">
    <source>
        <dbReference type="EMBL" id="UNL81866.1"/>
    </source>
</evidence>
<name>A0A9Q8QT08_BIFLL</name>